<dbReference type="GO" id="GO:0003899">
    <property type="term" value="F:DNA-directed RNA polymerase activity"/>
    <property type="evidence" value="ECO:0007669"/>
    <property type="project" value="UniProtKB-EC"/>
</dbReference>
<evidence type="ECO:0000256" key="6">
    <source>
        <dbReference type="ARBA" id="ARBA00022695"/>
    </source>
</evidence>
<dbReference type="GO" id="GO:0006390">
    <property type="term" value="P:mitochondrial transcription"/>
    <property type="evidence" value="ECO:0007669"/>
    <property type="project" value="TreeGrafter"/>
</dbReference>
<evidence type="ECO:0000256" key="11">
    <source>
        <dbReference type="RuleBase" id="RU003805"/>
    </source>
</evidence>
<evidence type="ECO:0000256" key="12">
    <source>
        <dbReference type="SAM" id="MobiDB-lite"/>
    </source>
</evidence>
<gene>
    <name evidence="15" type="ORF">G6011_04533</name>
</gene>
<dbReference type="SUPFAM" id="SSF56672">
    <property type="entry name" value="DNA/RNA polymerases"/>
    <property type="match status" value="1"/>
</dbReference>
<feature type="region of interest" description="Disordered" evidence="12">
    <location>
        <begin position="587"/>
        <end position="606"/>
    </location>
</feature>
<name>A0AAD4NU40_9PLEO</name>
<evidence type="ECO:0000256" key="13">
    <source>
        <dbReference type="SAM" id="Phobius"/>
    </source>
</evidence>
<feature type="transmembrane region" description="Helical" evidence="13">
    <location>
        <begin position="44"/>
        <end position="62"/>
    </location>
</feature>
<keyword evidence="13" id="KW-0812">Transmembrane</keyword>
<dbReference type="Gene3D" id="1.10.1320.10">
    <property type="entry name" value="DNA-directed RNA polymerase, N-terminal domain"/>
    <property type="match status" value="1"/>
</dbReference>
<dbReference type="FunFam" id="1.10.150.20:FF:000041">
    <property type="entry name" value="DNA-directed RNA polymerase"/>
    <property type="match status" value="1"/>
</dbReference>
<evidence type="ECO:0000256" key="8">
    <source>
        <dbReference type="ARBA" id="ARBA00023128"/>
    </source>
</evidence>
<comment type="subcellular location">
    <subcellularLocation>
        <location evidence="2">Mitochondrion</location>
    </subcellularLocation>
</comment>
<comment type="function">
    <text evidence="1 11">DNA-dependent RNA polymerase catalyzes the transcription of DNA into RNA using the four ribonucleoside triphosphates as substrates.</text>
</comment>
<dbReference type="GO" id="GO:0034245">
    <property type="term" value="C:mitochondrial DNA-directed RNA polymerase complex"/>
    <property type="evidence" value="ECO:0007669"/>
    <property type="project" value="TreeGrafter"/>
</dbReference>
<keyword evidence="8" id="KW-0496">Mitochondrion</keyword>
<keyword evidence="6 11" id="KW-0548">Nucleotidyltransferase</keyword>
<dbReference type="Proteomes" id="UP001199106">
    <property type="component" value="Unassembled WGS sequence"/>
</dbReference>
<evidence type="ECO:0000256" key="2">
    <source>
        <dbReference type="ARBA" id="ARBA00004173"/>
    </source>
</evidence>
<dbReference type="PANTHER" id="PTHR10102:SF0">
    <property type="entry name" value="DNA-DIRECTED RNA POLYMERASE, MITOCHONDRIAL"/>
    <property type="match status" value="1"/>
</dbReference>
<evidence type="ECO:0000256" key="5">
    <source>
        <dbReference type="ARBA" id="ARBA00022679"/>
    </source>
</evidence>
<comment type="caution">
    <text evidence="15">The sequence shown here is derived from an EMBL/GenBank/DDBJ whole genome shotgun (WGS) entry which is preliminary data.</text>
</comment>
<evidence type="ECO:0000313" key="16">
    <source>
        <dbReference type="Proteomes" id="UP001199106"/>
    </source>
</evidence>
<dbReference type="InterPro" id="IPR043502">
    <property type="entry name" value="DNA/RNA_pol_sf"/>
</dbReference>
<feature type="region of interest" description="Disordered" evidence="12">
    <location>
        <begin position="717"/>
        <end position="782"/>
    </location>
</feature>
<dbReference type="Gene3D" id="1.10.150.20">
    <property type="entry name" value="5' to 3' exonuclease, C-terminal subdomain"/>
    <property type="match status" value="1"/>
</dbReference>
<keyword evidence="4 11" id="KW-0240">DNA-directed RNA polymerase</keyword>
<evidence type="ECO:0000256" key="10">
    <source>
        <dbReference type="ARBA" id="ARBA00048552"/>
    </source>
</evidence>
<dbReference type="InterPro" id="IPR029262">
    <property type="entry name" value="RPOL_N"/>
</dbReference>
<dbReference type="EMBL" id="JAANER010000002">
    <property type="protein sequence ID" value="KAG9194498.1"/>
    <property type="molecule type" value="Genomic_DNA"/>
</dbReference>
<dbReference type="SMART" id="SM01311">
    <property type="entry name" value="RPOL_N"/>
    <property type="match status" value="1"/>
</dbReference>
<keyword evidence="9 11" id="KW-0804">Transcription</keyword>
<keyword evidence="5 11" id="KW-0808">Transferase</keyword>
<dbReference type="Pfam" id="PF00940">
    <property type="entry name" value="RNA_pol"/>
    <property type="match status" value="1"/>
</dbReference>
<evidence type="ECO:0000256" key="9">
    <source>
        <dbReference type="ARBA" id="ARBA00023163"/>
    </source>
</evidence>
<dbReference type="FunFam" id="1.10.287.280:FF:000001">
    <property type="entry name" value="DNA-directed RNA polymerase"/>
    <property type="match status" value="1"/>
</dbReference>
<keyword evidence="16" id="KW-1185">Reference proteome</keyword>
<evidence type="ECO:0000256" key="7">
    <source>
        <dbReference type="ARBA" id="ARBA00022946"/>
    </source>
</evidence>
<feature type="region of interest" description="Disordered" evidence="12">
    <location>
        <begin position="1"/>
        <end position="25"/>
    </location>
</feature>
<dbReference type="Gene3D" id="1.10.287.280">
    <property type="match status" value="1"/>
</dbReference>
<comment type="similarity">
    <text evidence="3 11">Belongs to the phage and mitochondrial RNA polymerase family.</text>
</comment>
<comment type="catalytic activity">
    <reaction evidence="10 11">
        <text>RNA(n) + a ribonucleoside 5'-triphosphate = RNA(n+1) + diphosphate</text>
        <dbReference type="Rhea" id="RHEA:21248"/>
        <dbReference type="Rhea" id="RHEA-COMP:14527"/>
        <dbReference type="Rhea" id="RHEA-COMP:17342"/>
        <dbReference type="ChEBI" id="CHEBI:33019"/>
        <dbReference type="ChEBI" id="CHEBI:61557"/>
        <dbReference type="ChEBI" id="CHEBI:140395"/>
        <dbReference type="EC" id="2.7.7.6"/>
    </reaction>
</comment>
<feature type="compositionally biased region" description="Basic and acidic residues" evidence="12">
    <location>
        <begin position="12"/>
        <end position="22"/>
    </location>
</feature>
<feature type="region of interest" description="Disordered" evidence="12">
    <location>
        <begin position="65"/>
        <end position="108"/>
    </location>
</feature>
<dbReference type="GO" id="GO:0001018">
    <property type="term" value="F:mitochondrial promoter sequence-specific DNA binding"/>
    <property type="evidence" value="ECO:0007669"/>
    <property type="project" value="TreeGrafter"/>
</dbReference>
<dbReference type="PROSITE" id="PS00489">
    <property type="entry name" value="RNA_POL_PHAGE_2"/>
    <property type="match status" value="1"/>
</dbReference>
<dbReference type="PANTHER" id="PTHR10102">
    <property type="entry name" value="DNA-DIRECTED RNA POLYMERASE, MITOCHONDRIAL"/>
    <property type="match status" value="1"/>
</dbReference>
<evidence type="ECO:0000313" key="15">
    <source>
        <dbReference type="EMBL" id="KAG9194498.1"/>
    </source>
</evidence>
<keyword evidence="13" id="KW-0472">Membrane</keyword>
<reference evidence="15" key="1">
    <citation type="submission" date="2021-07" db="EMBL/GenBank/DDBJ databases">
        <title>Genome Resource of American Ginseng Black Spot Pathogen Alternaria panax.</title>
        <authorList>
            <person name="Qiu C."/>
            <person name="Wang W."/>
            <person name="Liu Z."/>
        </authorList>
    </citation>
    <scope>NUCLEOTIDE SEQUENCE</scope>
    <source>
        <strain evidence="15">BNCC115425</strain>
    </source>
</reference>
<proteinExistence type="inferred from homology"/>
<evidence type="ECO:0000256" key="1">
    <source>
        <dbReference type="ARBA" id="ARBA00004026"/>
    </source>
</evidence>
<dbReference type="InterPro" id="IPR037159">
    <property type="entry name" value="RNA_POL_N_sf"/>
</dbReference>
<evidence type="ECO:0000259" key="14">
    <source>
        <dbReference type="SMART" id="SM01311"/>
    </source>
</evidence>
<keyword evidence="7" id="KW-0809">Transit peptide</keyword>
<dbReference type="EC" id="2.7.7.6" evidence="11"/>
<evidence type="ECO:0000256" key="3">
    <source>
        <dbReference type="ARBA" id="ARBA00009493"/>
    </source>
</evidence>
<dbReference type="InterPro" id="IPR002092">
    <property type="entry name" value="DNA-dir_Rpol_phage-type"/>
</dbReference>
<organism evidence="15 16">
    <name type="scientific">Alternaria panax</name>
    <dbReference type="NCBI Taxonomy" id="48097"/>
    <lineage>
        <taxon>Eukaryota</taxon>
        <taxon>Fungi</taxon>
        <taxon>Dikarya</taxon>
        <taxon>Ascomycota</taxon>
        <taxon>Pezizomycotina</taxon>
        <taxon>Dothideomycetes</taxon>
        <taxon>Pleosporomycetidae</taxon>
        <taxon>Pleosporales</taxon>
        <taxon>Pleosporineae</taxon>
        <taxon>Pleosporaceae</taxon>
        <taxon>Alternaria</taxon>
        <taxon>Alternaria sect. Panax</taxon>
    </lineage>
</organism>
<feature type="region of interest" description="Disordered" evidence="12">
    <location>
        <begin position="2027"/>
        <end position="2048"/>
    </location>
</feature>
<dbReference type="InterPro" id="IPR046950">
    <property type="entry name" value="DNA-dir_Rpol_C_phage-type"/>
</dbReference>
<protein>
    <recommendedName>
        <fullName evidence="11">DNA-directed RNA polymerase</fullName>
        <ecNumber evidence="11">2.7.7.6</ecNumber>
    </recommendedName>
</protein>
<dbReference type="Pfam" id="PF14700">
    <property type="entry name" value="RPOL_N"/>
    <property type="match status" value="1"/>
</dbReference>
<feature type="domain" description="DNA-directed RNA polymerase N-terminal" evidence="14">
    <location>
        <begin position="1063"/>
        <end position="1387"/>
    </location>
</feature>
<sequence>MYRKTMLPGDEELGKKDDDHRYKPARHSNWSSWNHTFRWRRRRMLLAIVGLLLLYYCFFSGSDDYEEPDEPRYRGRPITSTYQKPSANDDDEPRGPPPGIQKPRRGEAVPRTYDGQIRFFRLANSLRSSASATDGYEKKNRNVLFAMSSLKSASTLLPMVCEMSQWNRNHVHAAFMGREDIPVEDLLEINGIDKVKCPTVWHDARPDYMEYSTDVRAETAVMGAMQHIEGFLHPQAAIIDDSISEDQFFVRGMRTKTGVLKMPLIEVPKDRSEDFAWVSRLDAGSLRHWHDPTVEILIQVPPDSSSVLRLLKSIKDADYSGLKPPRITVELPAELDISVKEHIESFKWPRHSDNPMAGNGLGIRRRISSHRYNQEDSAIRFLELFYPTDTMNSHVLVLSSQAQLSPQYFHFVKYALLEYRYSTYGAEDNENLMGVSLELPRVLLDGKTRLELPSTGDMHTDRYKKLHPGAESVPFLWQAPNSHAALLLGDKWAELHSFLGNRVVKHQQSAKTTSRGKLVSETLPAWSEYMLEFMRARGYSLLYPAKTSNALVTIHNELYHAPEEFFVGPSKDGQETAALPLETDAPFLRADRPPKPPQTPETPVIPDSVPLHQALPFNGDLPELPHLPQLLYDGQMIAPANTCTVAKEYADMFRKEVGGCKVPKGKHKKVVTGEASDLFCFGDEDDADWVDDESRQVEMFDAPIDDQLEKLIEDGLPPVATPTRERTITKPAIVADEAAGEEYASTHAPDPNRRPRQRPSSLSARHKTRSLATSAELQPPPPSSLSFDLFAQSLGRQFQSPDISRLPLWDPRNPLVVRDSLAASPSVRVLYGIGGDPVELHQNLYACLRVGRLDRAALIVDRLATVYNKDAPELIDAYNVYLQTLLDFGQMDPGAQSMQKIQSWYTGKMLANGVQANAQTFVTLIRAAMNFLQDGQDEAAVREYIAMARKSGEAVVDQINASPEFSDEEWDLLIRLQPETFNEPPPVDEVQHLHVSTPSGRKNLIEHGLVSHPAQPIKPVLQKGLGLDSLKQALTIFDNEARVPYPHDMQGTQEERDQAYAYARQLQMEQDGTEAAVERWKAEDEKLQEIGIHGVMNNKSIQAIMYGWYSALVPLFKQRIANAKEVLSDPDKSKSRDDAIAYGVWLERCKPEKLAAITVARATQSAVKGKVDDNSAYKVSALSIAIGTDIQDYLNAESATRRDAFLRKQRKQTRMNLVSKLSKDTREAPSVPLPLKTEYSHSLEKADIPLAVRTKLGALCLELLLQSATLTVTASDPRTGKQLSRSIAAFHHTIGYSQGKKLGYLVPHHELNAKLRTDSVHSIQTVRLPMVVEPKPWSSFEDGGYYTVPQKVIRQKAADSAQKAYAQSAIENGDMSKVMSGLDVLGRVPWQINASVFQVMARVWNSGETIGALIGEDLVTSRKRPQEPPADATPQERSKWGKALKEHENYIGGIHSQRCFQNFQLETARAYLNEKKIFFPHSVDFRGRAYPIPPILNHIGSDLSRGLLKFAHGKELGTVGLQWLKIHLANLYGFDKASLREREQFTMDNMDEIYDSATNPLDGRRWWVKAEDPWQCLACCMELKNAFDSPDPTRFLSHLPVHQDGTCNGLQHYAALGGDYAGARQVNLEPSDRPQDIYTGVAELVKEMVSKDAAEGLPVASFIDGHITRKVVKRTVMTNVYGVTFMGAKQQVQDELRNLFPRFEPTDKVPGLGAVALYVAYKIFDALGKIFNGAQEIQYWLGECGDRITTSITAEQIKRIKNRFEGLDPSKALYDPKFTAPKKVSAAQLNKLNKSMENFQTSIIWTTPLKMPIVQPYRKEGVQKIKTKIQDITVSKRTQQDEVDKRKQLQAFPPNFIHSLDASHMLLSALKASEMGLDFAAVHDSFWTHASDIPNLNVILRDAFVRMHTEDIIDRLAAEFSARYAGAMYRASLHVGADVSRRITLWRYERRLRNGIVHKDNSTRYGEASFEEVALEAKRQELLKSEDPEERKRGEEMVTPTSIWLADPDPKALHSYRLSLLGETKDKQSADRKTQIKDEALGDETDAVTTTESTMDIVEDEAQDLAKDPQSGGVAKKRAPSRLAADQGTIQVWIPLTFPPVPQKGGWDVSRLRESKYFFS</sequence>
<keyword evidence="13" id="KW-1133">Transmembrane helix</keyword>
<dbReference type="PROSITE" id="PS00900">
    <property type="entry name" value="RNA_POL_PHAGE_1"/>
    <property type="match status" value="1"/>
</dbReference>
<feature type="compositionally biased region" description="Basic and acidic residues" evidence="12">
    <location>
        <begin position="2027"/>
        <end position="2040"/>
    </location>
</feature>
<accession>A0AAD4NU40</accession>
<evidence type="ECO:0000256" key="4">
    <source>
        <dbReference type="ARBA" id="ARBA00022478"/>
    </source>
</evidence>